<protein>
    <recommendedName>
        <fullName evidence="3">MABP domain-containing protein</fullName>
    </recommendedName>
</protein>
<dbReference type="EMBL" id="JAHHUM010000027">
    <property type="protein sequence ID" value="KAK5623500.1"/>
    <property type="molecule type" value="Genomic_DNA"/>
</dbReference>
<gene>
    <name evidence="1" type="ORF">CRENBAI_013435</name>
</gene>
<evidence type="ECO:0008006" key="3">
    <source>
        <dbReference type="Google" id="ProtNLM"/>
    </source>
</evidence>
<dbReference type="Gene3D" id="2.100.10.50">
    <property type="match status" value="2"/>
</dbReference>
<proteinExistence type="predicted"/>
<accession>A0AAV9SRI6</accession>
<dbReference type="Proteomes" id="UP001311232">
    <property type="component" value="Unassembled WGS sequence"/>
</dbReference>
<evidence type="ECO:0000313" key="2">
    <source>
        <dbReference type="Proteomes" id="UP001311232"/>
    </source>
</evidence>
<name>A0AAV9SRI6_9TELE</name>
<comment type="caution">
    <text evidence="1">The sequence shown here is derived from an EMBL/GenBank/DDBJ whole genome shotgun (WGS) entry which is preliminary data.</text>
</comment>
<keyword evidence="2" id="KW-1185">Reference proteome</keyword>
<organism evidence="1 2">
    <name type="scientific">Crenichthys baileyi</name>
    <name type="common">White River springfish</name>
    <dbReference type="NCBI Taxonomy" id="28760"/>
    <lineage>
        <taxon>Eukaryota</taxon>
        <taxon>Metazoa</taxon>
        <taxon>Chordata</taxon>
        <taxon>Craniata</taxon>
        <taxon>Vertebrata</taxon>
        <taxon>Euteleostomi</taxon>
        <taxon>Actinopterygii</taxon>
        <taxon>Neopterygii</taxon>
        <taxon>Teleostei</taxon>
        <taxon>Neoteleostei</taxon>
        <taxon>Acanthomorphata</taxon>
        <taxon>Ovalentaria</taxon>
        <taxon>Atherinomorphae</taxon>
        <taxon>Cyprinodontiformes</taxon>
        <taxon>Goodeidae</taxon>
        <taxon>Crenichthys</taxon>
    </lineage>
</organism>
<sequence length="398" mass="45082">MEVISFQRNSHLRGGAFPPQLSSQQIYKDQVRSSGTAAFRYPQDFSQPITVCRHEDNMSEYITEIDISLNKSDEEHLKSNGFIQNPVNLNKESPGGKIFMWYKKGKCPGITRIQFTFNDHMSEGLAQAGYTQIKKDLNEGTGGDNINLWYYKGSTAHDIPVIDLFISTEREDEAQLFCLGWEKLGCDMNQGNGGCRIYLWVKRNHPVYINDISATADFHQDAVLFKEGYTRLDENTNRGAGGASVFIWYRLAINSQNAVRDLKISDNCNPPSNYKKVNQDLNQGTGGTPLFLYYTKEQDHKSRPIETISLIVKRIGCNPYRKAGVKVIDRNLNEGNEGVEEFLSFYQEREGGGKVSTRPWITQESGQFRPLASLAKRNNMTDRQESTGTNTRMLIPSP</sequence>
<evidence type="ECO:0000313" key="1">
    <source>
        <dbReference type="EMBL" id="KAK5623500.1"/>
    </source>
</evidence>
<reference evidence="1 2" key="1">
    <citation type="submission" date="2021-06" db="EMBL/GenBank/DDBJ databases">
        <authorList>
            <person name="Palmer J.M."/>
        </authorList>
    </citation>
    <scope>NUCLEOTIDE SEQUENCE [LARGE SCALE GENOMIC DNA]</scope>
    <source>
        <strain evidence="1 2">MEX-2019</strain>
        <tissue evidence="1">Muscle</tissue>
    </source>
</reference>
<dbReference type="AlphaFoldDB" id="A0AAV9SRI6"/>